<evidence type="ECO:0000313" key="2">
    <source>
        <dbReference type="Proteomes" id="UP001497623"/>
    </source>
</evidence>
<organism evidence="1 2">
    <name type="scientific">Meganyctiphanes norvegica</name>
    <name type="common">Northern krill</name>
    <name type="synonym">Thysanopoda norvegica</name>
    <dbReference type="NCBI Taxonomy" id="48144"/>
    <lineage>
        <taxon>Eukaryota</taxon>
        <taxon>Metazoa</taxon>
        <taxon>Ecdysozoa</taxon>
        <taxon>Arthropoda</taxon>
        <taxon>Crustacea</taxon>
        <taxon>Multicrustacea</taxon>
        <taxon>Malacostraca</taxon>
        <taxon>Eumalacostraca</taxon>
        <taxon>Eucarida</taxon>
        <taxon>Euphausiacea</taxon>
        <taxon>Euphausiidae</taxon>
        <taxon>Meganyctiphanes</taxon>
    </lineage>
</organism>
<feature type="non-terminal residue" evidence="1">
    <location>
        <position position="203"/>
    </location>
</feature>
<name>A0AAV2R2B4_MEGNR</name>
<gene>
    <name evidence="1" type="ORF">MNOR_LOCUS18340</name>
</gene>
<dbReference type="PANTHER" id="PTHR47510:SF3">
    <property type="entry name" value="ENDO_EXONUCLEASE_PHOSPHATASE DOMAIN-CONTAINING PROTEIN"/>
    <property type="match status" value="1"/>
</dbReference>
<keyword evidence="2" id="KW-1185">Reference proteome</keyword>
<protein>
    <recommendedName>
        <fullName evidence="3">Reverse transcriptase domain-containing protein</fullName>
    </recommendedName>
</protein>
<sequence>MPSVKKSWEVINSVIRSKKARSKVSITDDEGKSLNDSVVPGNFIDYFTNIAKELTSQISQSQYTAASFLQDRIQHNFIISPISPIEVNSIIDELKNNGNTANSIATTVLEESKHILTPIICHLIDLFVQQGYFPDNLKLGCITPIFKNGDKEKVNNYRPVCSLSPLSKIIEKVINNRMTHFLDDFNILSKTQFGFRKNMSTET</sequence>
<dbReference type="Proteomes" id="UP001497623">
    <property type="component" value="Unassembled WGS sequence"/>
</dbReference>
<evidence type="ECO:0008006" key="3">
    <source>
        <dbReference type="Google" id="ProtNLM"/>
    </source>
</evidence>
<reference evidence="1 2" key="1">
    <citation type="submission" date="2024-05" db="EMBL/GenBank/DDBJ databases">
        <authorList>
            <person name="Wallberg A."/>
        </authorList>
    </citation>
    <scope>NUCLEOTIDE SEQUENCE [LARGE SCALE GENOMIC DNA]</scope>
</reference>
<accession>A0AAV2R2B4</accession>
<proteinExistence type="predicted"/>
<dbReference type="PANTHER" id="PTHR47510">
    <property type="entry name" value="REVERSE TRANSCRIPTASE DOMAIN-CONTAINING PROTEIN"/>
    <property type="match status" value="1"/>
</dbReference>
<comment type="caution">
    <text evidence="1">The sequence shown here is derived from an EMBL/GenBank/DDBJ whole genome shotgun (WGS) entry which is preliminary data.</text>
</comment>
<evidence type="ECO:0000313" key="1">
    <source>
        <dbReference type="EMBL" id="CAL4106451.1"/>
    </source>
</evidence>
<dbReference type="EMBL" id="CAXKWB010013058">
    <property type="protein sequence ID" value="CAL4106451.1"/>
    <property type="molecule type" value="Genomic_DNA"/>
</dbReference>
<dbReference type="AlphaFoldDB" id="A0AAV2R2B4"/>